<name>A0A817AH94_9BILA</name>
<dbReference type="Proteomes" id="UP000663887">
    <property type="component" value="Unassembled WGS sequence"/>
</dbReference>
<accession>A0A817AH94</accession>
<comment type="caution">
    <text evidence="1">The sequence shown here is derived from an EMBL/GenBank/DDBJ whole genome shotgun (WGS) entry which is preliminary data.</text>
</comment>
<organism evidence="1 2">
    <name type="scientific">Rotaria magnacalcarata</name>
    <dbReference type="NCBI Taxonomy" id="392030"/>
    <lineage>
        <taxon>Eukaryota</taxon>
        <taxon>Metazoa</taxon>
        <taxon>Spiralia</taxon>
        <taxon>Gnathifera</taxon>
        <taxon>Rotifera</taxon>
        <taxon>Eurotatoria</taxon>
        <taxon>Bdelloidea</taxon>
        <taxon>Philodinida</taxon>
        <taxon>Philodinidae</taxon>
        <taxon>Rotaria</taxon>
    </lineage>
</organism>
<evidence type="ECO:0000313" key="1">
    <source>
        <dbReference type="EMBL" id="CAF2263286.1"/>
    </source>
</evidence>
<protein>
    <submittedName>
        <fullName evidence="1">Uncharacterized protein</fullName>
    </submittedName>
</protein>
<dbReference type="EMBL" id="CAJNRG010018822">
    <property type="protein sequence ID" value="CAF2263286.1"/>
    <property type="molecule type" value="Genomic_DNA"/>
</dbReference>
<sequence>ALAAQKKTTGQGKYHTFNLHSNDIIEKYSSSAFGKFRCVWKYIDPVGRSYNK</sequence>
<proteinExistence type="predicted"/>
<gene>
    <name evidence="1" type="ORF">XDN619_LOCUS36341</name>
</gene>
<dbReference type="AlphaFoldDB" id="A0A817AH94"/>
<reference evidence="1" key="1">
    <citation type="submission" date="2021-02" db="EMBL/GenBank/DDBJ databases">
        <authorList>
            <person name="Nowell W R."/>
        </authorList>
    </citation>
    <scope>NUCLEOTIDE SEQUENCE</scope>
</reference>
<evidence type="ECO:0000313" key="2">
    <source>
        <dbReference type="Proteomes" id="UP000663887"/>
    </source>
</evidence>
<feature type="non-terminal residue" evidence="1">
    <location>
        <position position="1"/>
    </location>
</feature>